<dbReference type="SUPFAM" id="SSF54373">
    <property type="entry name" value="FAD-linked reductases, C-terminal domain"/>
    <property type="match status" value="1"/>
</dbReference>
<evidence type="ECO:0000259" key="6">
    <source>
        <dbReference type="Pfam" id="PF05199"/>
    </source>
</evidence>
<comment type="similarity">
    <text evidence="1">Belongs to the GMC oxidoreductase family.</text>
</comment>
<accession>A0ABY5TQU2</accession>
<feature type="domain" description="Glucose-methanol-choline oxidoreductase C-terminal" evidence="6">
    <location>
        <begin position="396"/>
        <end position="510"/>
    </location>
</feature>
<dbReference type="InterPro" id="IPR036188">
    <property type="entry name" value="FAD/NAD-bd_sf"/>
</dbReference>
<evidence type="ECO:0000256" key="4">
    <source>
        <dbReference type="ARBA" id="ARBA00023002"/>
    </source>
</evidence>
<dbReference type="InterPro" id="IPR000172">
    <property type="entry name" value="GMC_OxRdtase_N"/>
</dbReference>
<evidence type="ECO:0000256" key="3">
    <source>
        <dbReference type="ARBA" id="ARBA00022827"/>
    </source>
</evidence>
<evidence type="ECO:0000313" key="8">
    <source>
        <dbReference type="Proteomes" id="UP001059934"/>
    </source>
</evidence>
<dbReference type="PANTHER" id="PTHR46056:SF12">
    <property type="entry name" value="LONG-CHAIN-ALCOHOL OXIDASE"/>
    <property type="match status" value="1"/>
</dbReference>
<organism evidence="7 8">
    <name type="scientific">SAR92 clade bacterium H455</name>
    <dbReference type="NCBI Taxonomy" id="2974818"/>
    <lineage>
        <taxon>Bacteria</taxon>
        <taxon>Pseudomonadati</taxon>
        <taxon>Pseudomonadota</taxon>
        <taxon>Gammaproteobacteria</taxon>
        <taxon>Cellvibrionales</taxon>
        <taxon>Porticoccaceae</taxon>
        <taxon>SAR92 clade</taxon>
    </lineage>
</organism>
<feature type="domain" description="Glucose-methanol-choline oxidoreductase N-terminal" evidence="5">
    <location>
        <begin position="11"/>
        <end position="305"/>
    </location>
</feature>
<evidence type="ECO:0000256" key="1">
    <source>
        <dbReference type="ARBA" id="ARBA00010790"/>
    </source>
</evidence>
<dbReference type="Pfam" id="PF00732">
    <property type="entry name" value="GMC_oxred_N"/>
    <property type="match status" value="1"/>
</dbReference>
<dbReference type="PANTHER" id="PTHR46056">
    <property type="entry name" value="LONG-CHAIN-ALCOHOL OXIDASE"/>
    <property type="match status" value="1"/>
</dbReference>
<keyword evidence="8" id="KW-1185">Reference proteome</keyword>
<dbReference type="Gene3D" id="3.50.50.60">
    <property type="entry name" value="FAD/NAD(P)-binding domain"/>
    <property type="match status" value="2"/>
</dbReference>
<reference evidence="7" key="1">
    <citation type="submission" date="2022-08" db="EMBL/GenBank/DDBJ databases">
        <title>Catabolic pathway analysis in culturable SAR92 clade bacteria reveals their overlooked roles in DMSP degradation in coastal seas.</title>
        <authorList>
            <person name="He X."/>
            <person name="Zhang X."/>
            <person name="Zhang Y."/>
        </authorList>
    </citation>
    <scope>NUCLEOTIDE SEQUENCE</scope>
    <source>
        <strain evidence="7">H455</strain>
    </source>
</reference>
<gene>
    <name evidence="7" type="ORF">NYF23_05575</name>
</gene>
<dbReference type="InterPro" id="IPR007867">
    <property type="entry name" value="GMC_OxRtase_C"/>
</dbReference>
<dbReference type="SUPFAM" id="SSF51905">
    <property type="entry name" value="FAD/NAD(P)-binding domain"/>
    <property type="match status" value="1"/>
</dbReference>
<keyword evidence="3" id="KW-0274">FAD</keyword>
<dbReference type="PRINTS" id="PR00411">
    <property type="entry name" value="PNDRDTASEI"/>
</dbReference>
<name>A0ABY5TQU2_9GAMM</name>
<evidence type="ECO:0000256" key="2">
    <source>
        <dbReference type="ARBA" id="ARBA00022630"/>
    </source>
</evidence>
<evidence type="ECO:0000313" key="7">
    <source>
        <dbReference type="EMBL" id="UVW36080.1"/>
    </source>
</evidence>
<sequence length="521" mass="55501">MESISLEDKFDVLIVGSGAAGSLIAARAVQAGKTVLILEAGPERKLSDLESSQISARKLKWGGADVEESGNHKIGNSFNSGYGTGGSALHHYAVWLRLHENDFNLASEHGVGLDWPINYKDLMPYYDRIQAEAGISGDAEAEKWRPEGDAYPMPALPVFAQGQVIKKGFNKLGMAVSPLPLAINSQPYKGRSSCLYDGWCDAGCPIGALANPLVTYLPQAVAGGASIRHNSTVSRVLHDASGRKATGVEYFDAEGAVHQVLAEQVVLSAFAVQNARILLNSKSAKHPAGMANSSDKVGRYLMTHPAQLVLGLFDQQTDCHLGATGGQLLCQDDYANKDKGDAFGSYQWLIANATKPNDLLGIASGRADIYGAALDPFMLKAAKHFGQMNFVGEDTPLADNRITLSERKDQFGLPLAATHHSINDRTRALVTEGVKKGVEVFKAAGATETWTGPTVAMHLMGGTVMGTDAKESVCDQYGRCHDMDNLYIAGPGVFPSSGAVNPTFTVHALALRTVEKMLAAS</sequence>
<keyword evidence="4" id="KW-0560">Oxidoreductase</keyword>
<protein>
    <submittedName>
        <fullName evidence="7">GMC family oxidoreductase</fullName>
    </submittedName>
</protein>
<evidence type="ECO:0000259" key="5">
    <source>
        <dbReference type="Pfam" id="PF00732"/>
    </source>
</evidence>
<proteinExistence type="inferred from homology"/>
<dbReference type="Proteomes" id="UP001059934">
    <property type="component" value="Chromosome"/>
</dbReference>
<keyword evidence="2" id="KW-0285">Flavoprotein</keyword>
<dbReference type="EMBL" id="CP103416">
    <property type="protein sequence ID" value="UVW36080.1"/>
    <property type="molecule type" value="Genomic_DNA"/>
</dbReference>
<dbReference type="Pfam" id="PF05199">
    <property type="entry name" value="GMC_oxred_C"/>
    <property type="match status" value="1"/>
</dbReference>